<keyword evidence="4" id="KW-1185">Reference proteome</keyword>
<feature type="domain" description="Co-chaperone DjlA N-terminal" evidence="2">
    <location>
        <begin position="25"/>
        <end position="138"/>
    </location>
</feature>
<feature type="compositionally biased region" description="Basic and acidic residues" evidence="1">
    <location>
        <begin position="1"/>
        <end position="16"/>
    </location>
</feature>
<comment type="caution">
    <text evidence="3">The sequence shown here is derived from an EMBL/GenBank/DDBJ whole genome shotgun (WGS) entry which is preliminary data.</text>
</comment>
<dbReference type="EMBL" id="QUQO01000001">
    <property type="protein sequence ID" value="RFB05962.1"/>
    <property type="molecule type" value="Genomic_DNA"/>
</dbReference>
<dbReference type="SUPFAM" id="SSF158682">
    <property type="entry name" value="TerB-like"/>
    <property type="match status" value="1"/>
</dbReference>
<evidence type="ECO:0000313" key="3">
    <source>
        <dbReference type="EMBL" id="RFB05962.1"/>
    </source>
</evidence>
<dbReference type="InParanoid" id="A0A371RKG9"/>
<dbReference type="Pfam" id="PF05099">
    <property type="entry name" value="TerB"/>
    <property type="match status" value="1"/>
</dbReference>
<dbReference type="Proteomes" id="UP000264589">
    <property type="component" value="Unassembled WGS sequence"/>
</dbReference>
<evidence type="ECO:0000259" key="2">
    <source>
        <dbReference type="Pfam" id="PF05099"/>
    </source>
</evidence>
<dbReference type="InterPro" id="IPR029024">
    <property type="entry name" value="TerB-like"/>
</dbReference>
<dbReference type="InterPro" id="IPR007791">
    <property type="entry name" value="DjlA_N"/>
</dbReference>
<gene>
    <name evidence="3" type="ORF">DX908_12225</name>
</gene>
<evidence type="ECO:0000313" key="4">
    <source>
        <dbReference type="Proteomes" id="UP000264589"/>
    </source>
</evidence>
<protein>
    <recommendedName>
        <fullName evidence="2">Co-chaperone DjlA N-terminal domain-containing protein</fullName>
    </recommendedName>
</protein>
<organism evidence="3 4">
    <name type="scientific">Parvularcula marina</name>
    <dbReference type="NCBI Taxonomy" id="2292771"/>
    <lineage>
        <taxon>Bacteria</taxon>
        <taxon>Pseudomonadati</taxon>
        <taxon>Pseudomonadota</taxon>
        <taxon>Alphaproteobacteria</taxon>
        <taxon>Parvularculales</taxon>
        <taxon>Parvularculaceae</taxon>
        <taxon>Parvularcula</taxon>
    </lineage>
</organism>
<dbReference type="AlphaFoldDB" id="A0A371RKG9"/>
<proteinExistence type="predicted"/>
<reference evidence="3 4" key="1">
    <citation type="submission" date="2018-08" db="EMBL/GenBank/DDBJ databases">
        <title>Parvularcula sp. SM1705, isolated from surface water of the South Sea China.</title>
        <authorList>
            <person name="Sun L."/>
        </authorList>
    </citation>
    <scope>NUCLEOTIDE SEQUENCE [LARGE SCALE GENOMIC DNA]</scope>
    <source>
        <strain evidence="3 4">SM1705</strain>
    </source>
</reference>
<dbReference type="RefSeq" id="WP_116392594.1">
    <property type="nucleotide sequence ID" value="NZ_QUQO01000001.1"/>
</dbReference>
<name>A0A371RKG9_9PROT</name>
<accession>A0A371RKG9</accession>
<dbReference type="OrthoDB" id="9974703at2"/>
<dbReference type="Gene3D" id="1.10.3680.10">
    <property type="entry name" value="TerB-like"/>
    <property type="match status" value="1"/>
</dbReference>
<evidence type="ECO:0000256" key="1">
    <source>
        <dbReference type="SAM" id="MobiDB-lite"/>
    </source>
</evidence>
<sequence>MLHWLTDTHFKGDPSDRPGPVSPEVAAAALLIEAAHRDSNYTEIERDLATSAIMKMFRKDNAEAVALRREAEAAQASAPYMMRYMTAARDLDPDTKEKFITQLWCVIDSDREETVAESMLVSSVIDVLGISRERARSLRPALPRGEG</sequence>
<feature type="region of interest" description="Disordered" evidence="1">
    <location>
        <begin position="1"/>
        <end position="22"/>
    </location>
</feature>